<dbReference type="EMBL" id="PDNU01000031">
    <property type="protein sequence ID" value="PHK94060.1"/>
    <property type="molecule type" value="Genomic_DNA"/>
</dbReference>
<protein>
    <submittedName>
        <fullName evidence="1">Uncharacterized protein</fullName>
    </submittedName>
</protein>
<gene>
    <name evidence="1" type="ORF">CR162_14920</name>
</gene>
<proteinExistence type="predicted"/>
<evidence type="ECO:0000313" key="2">
    <source>
        <dbReference type="Proteomes" id="UP000223527"/>
    </source>
</evidence>
<reference evidence="1 2" key="1">
    <citation type="submission" date="2017-10" db="EMBL/GenBank/DDBJ databases">
        <authorList>
            <person name="Banno H."/>
            <person name="Chua N.-H."/>
        </authorList>
    </citation>
    <scope>NUCLEOTIDE SEQUENCE [LARGE SCALE GENOMIC DNA]</scope>
    <source>
        <strain evidence="1 2">YW11</strain>
    </source>
</reference>
<accession>A0A2C7A6S8</accession>
<dbReference type="Proteomes" id="UP000223527">
    <property type="component" value="Unassembled WGS sequence"/>
</dbReference>
<evidence type="ECO:0000313" key="1">
    <source>
        <dbReference type="EMBL" id="PHK94060.1"/>
    </source>
</evidence>
<name>A0A2C7A6S8_9PROT</name>
<dbReference type="RefSeq" id="WP_099096335.1">
    <property type="nucleotide sequence ID" value="NZ_PDNU01000031.1"/>
</dbReference>
<dbReference type="AlphaFoldDB" id="A0A2C7A6S8"/>
<keyword evidence="2" id="KW-1185">Reference proteome</keyword>
<comment type="caution">
    <text evidence="1">The sequence shown here is derived from an EMBL/GenBank/DDBJ whole genome shotgun (WGS) entry which is preliminary data.</text>
</comment>
<sequence>MLTQDLSDIDRWPDQPFPRIEIILPGEGRVRCFRVGPIGSVEAARARRALRGSRAILIDGRLPLDVTATLDEALQGLDRSGRACDELDLHWLHHPESIRGAEACRQAVYELDRLHRMILEADG</sequence>
<organism evidence="1 2">
    <name type="scientific">Teichococcus rhizosphaerae</name>
    <dbReference type="NCBI Taxonomy" id="1335062"/>
    <lineage>
        <taxon>Bacteria</taxon>
        <taxon>Pseudomonadati</taxon>
        <taxon>Pseudomonadota</taxon>
        <taxon>Alphaproteobacteria</taxon>
        <taxon>Acetobacterales</taxon>
        <taxon>Roseomonadaceae</taxon>
        <taxon>Roseomonas</taxon>
    </lineage>
</organism>